<dbReference type="EMBL" id="VSSQ01134260">
    <property type="protein sequence ID" value="MPN59813.1"/>
    <property type="molecule type" value="Genomic_DNA"/>
</dbReference>
<dbReference type="InterPro" id="IPR031939">
    <property type="entry name" value="Adhesin_E-like"/>
</dbReference>
<feature type="domain" description="Surface-adhesin protein E-like" evidence="1">
    <location>
        <begin position="5"/>
        <end position="105"/>
    </location>
</feature>
<comment type="caution">
    <text evidence="2">The sequence shown here is derived from an EMBL/GenBank/DDBJ whole genome shotgun (WGS) entry which is preliminary data.</text>
</comment>
<reference evidence="2" key="1">
    <citation type="submission" date="2019-08" db="EMBL/GenBank/DDBJ databases">
        <authorList>
            <person name="Kucharzyk K."/>
            <person name="Murdoch R.W."/>
            <person name="Higgins S."/>
            <person name="Loffler F."/>
        </authorList>
    </citation>
    <scope>NUCLEOTIDE SEQUENCE</scope>
</reference>
<name>A0A645JJK8_9ZZZZ</name>
<gene>
    <name evidence="2" type="ORF">SDC9_207535</name>
</gene>
<protein>
    <recommendedName>
        <fullName evidence="1">Surface-adhesin protein E-like domain-containing protein</fullName>
    </recommendedName>
</protein>
<evidence type="ECO:0000313" key="2">
    <source>
        <dbReference type="EMBL" id="MPN59813.1"/>
    </source>
</evidence>
<organism evidence="2">
    <name type="scientific">bioreactor metagenome</name>
    <dbReference type="NCBI Taxonomy" id="1076179"/>
    <lineage>
        <taxon>unclassified sequences</taxon>
        <taxon>metagenomes</taxon>
        <taxon>ecological metagenomes</taxon>
    </lineage>
</organism>
<sequence>MATNWVYYNNFSDGRSYIDADTVYRSGNTLYFWELVMYDKDSGVYYLAGDRTTIRYEVKLTNPRTMRELEYHDYDSNNKEFYYEPTASSWWNVYTGDFFDGMINLALRYAK</sequence>
<evidence type="ECO:0000259" key="1">
    <source>
        <dbReference type="Pfam" id="PF16747"/>
    </source>
</evidence>
<proteinExistence type="predicted"/>
<dbReference type="AlphaFoldDB" id="A0A645JJK8"/>
<dbReference type="Pfam" id="PF16747">
    <property type="entry name" value="Adhesin_E"/>
    <property type="match status" value="1"/>
</dbReference>
<accession>A0A645JJK8</accession>